<comment type="caution">
    <text evidence="2">The sequence shown here is derived from an EMBL/GenBank/DDBJ whole genome shotgun (WGS) entry which is preliminary data.</text>
</comment>
<organism evidence="2 3">
    <name type="scientific">Basidiobolus meristosporus CBS 931.73</name>
    <dbReference type="NCBI Taxonomy" id="1314790"/>
    <lineage>
        <taxon>Eukaryota</taxon>
        <taxon>Fungi</taxon>
        <taxon>Fungi incertae sedis</taxon>
        <taxon>Zoopagomycota</taxon>
        <taxon>Entomophthoromycotina</taxon>
        <taxon>Basidiobolomycetes</taxon>
        <taxon>Basidiobolales</taxon>
        <taxon>Basidiobolaceae</taxon>
        <taxon>Basidiobolus</taxon>
    </lineage>
</organism>
<feature type="chain" id="PRO_5010990559" evidence="1">
    <location>
        <begin position="23"/>
        <end position="332"/>
    </location>
</feature>
<dbReference type="AlphaFoldDB" id="A0A1Y1ZBK0"/>
<keyword evidence="3" id="KW-1185">Reference proteome</keyword>
<evidence type="ECO:0000313" key="2">
    <source>
        <dbReference type="EMBL" id="ORY07630.1"/>
    </source>
</evidence>
<dbReference type="SMART" id="SM00612">
    <property type="entry name" value="Kelch"/>
    <property type="match status" value="4"/>
</dbReference>
<dbReference type="InterPro" id="IPR015915">
    <property type="entry name" value="Kelch-typ_b-propeller"/>
</dbReference>
<evidence type="ECO:0000313" key="3">
    <source>
        <dbReference type="Proteomes" id="UP000193498"/>
    </source>
</evidence>
<sequence length="332" mass="36510">MKLSFSLHSWLAVAYGSVFANAAEWTRLADLPTTTEMRLSGRGISSMAGGVINGQLLLVAGQEGTSGGDVFDTKLTRIFSPLNNTWTLGKDAPDVRERTASVVIENTFYVIGGAKAGEELISYANNWAYTPSTDSWRELASLPNTYYDAAGCSLNKTIYLFGGYSTGDDTPTPYNTTLIYSSSSDTWSQGSPLPLAVGEATCVAFGTDIYLFGGKYYDVDYQYSDEIQIYDTTKNTWSKGDHLPSNLKQFSATVVGDKVFFVPSEDTQPHAYDLTNKKWLQNLPQLPGSPRISPRLLGLQNKVYVVGGQVDVYTEEEYTYLYLNETLTLDLS</sequence>
<dbReference type="Pfam" id="PF01344">
    <property type="entry name" value="Kelch_1"/>
    <property type="match status" value="1"/>
</dbReference>
<dbReference type="EMBL" id="MCFE01000007">
    <property type="protein sequence ID" value="ORY07630.1"/>
    <property type="molecule type" value="Genomic_DNA"/>
</dbReference>
<accession>A0A1Y1ZBK0</accession>
<protein>
    <submittedName>
        <fullName evidence="2">Galactose oxidase</fullName>
    </submittedName>
</protein>
<dbReference type="InParanoid" id="A0A1Y1ZBK0"/>
<dbReference type="InterPro" id="IPR052392">
    <property type="entry name" value="Kelch-BTB_domain-containing"/>
</dbReference>
<dbReference type="SUPFAM" id="SSF117281">
    <property type="entry name" value="Kelch motif"/>
    <property type="match status" value="1"/>
</dbReference>
<evidence type="ECO:0000256" key="1">
    <source>
        <dbReference type="SAM" id="SignalP"/>
    </source>
</evidence>
<gene>
    <name evidence="2" type="ORF">K493DRAFT_295436</name>
</gene>
<dbReference type="Proteomes" id="UP000193498">
    <property type="component" value="Unassembled WGS sequence"/>
</dbReference>
<dbReference type="Gene3D" id="2.120.10.80">
    <property type="entry name" value="Kelch-type beta propeller"/>
    <property type="match status" value="2"/>
</dbReference>
<feature type="signal peptide" evidence="1">
    <location>
        <begin position="1"/>
        <end position="22"/>
    </location>
</feature>
<dbReference type="PANTHER" id="PTHR46375">
    <property type="entry name" value="KELCH REPEAT AND BTB DOMAIN-CONTAINING PROTEIN 13-RELATED"/>
    <property type="match status" value="1"/>
</dbReference>
<dbReference type="InterPro" id="IPR006652">
    <property type="entry name" value="Kelch_1"/>
</dbReference>
<keyword evidence="1" id="KW-0732">Signal</keyword>
<proteinExistence type="predicted"/>
<dbReference type="Pfam" id="PF24681">
    <property type="entry name" value="Kelch_KLHDC2_KLHL20_DRC7"/>
    <property type="match status" value="1"/>
</dbReference>
<name>A0A1Y1ZBK0_9FUNG</name>
<reference evidence="2 3" key="1">
    <citation type="submission" date="2016-07" db="EMBL/GenBank/DDBJ databases">
        <title>Pervasive Adenine N6-methylation of Active Genes in Fungi.</title>
        <authorList>
            <consortium name="DOE Joint Genome Institute"/>
            <person name="Mondo S.J."/>
            <person name="Dannebaum R.O."/>
            <person name="Kuo R.C."/>
            <person name="Labutti K."/>
            <person name="Haridas S."/>
            <person name="Kuo A."/>
            <person name="Salamov A."/>
            <person name="Ahrendt S.R."/>
            <person name="Lipzen A."/>
            <person name="Sullivan W."/>
            <person name="Andreopoulos W.B."/>
            <person name="Clum A."/>
            <person name="Lindquist E."/>
            <person name="Daum C."/>
            <person name="Ramamoorthy G.K."/>
            <person name="Gryganskyi A."/>
            <person name="Culley D."/>
            <person name="Magnuson J.K."/>
            <person name="James T.Y."/>
            <person name="O'Malley M.A."/>
            <person name="Stajich J.E."/>
            <person name="Spatafora J.W."/>
            <person name="Visel A."/>
            <person name="Grigoriev I.V."/>
        </authorList>
    </citation>
    <scope>NUCLEOTIDE SEQUENCE [LARGE SCALE GENOMIC DNA]</scope>
    <source>
        <strain evidence="2 3">CBS 931.73</strain>
    </source>
</reference>
<dbReference type="PANTHER" id="PTHR46375:SF3">
    <property type="entry name" value="KELCH REPEAT AND BTB DOMAIN-CONTAINING PROTEIN 13"/>
    <property type="match status" value="1"/>
</dbReference>
<dbReference type="STRING" id="1314790.A0A1Y1ZBK0"/>
<dbReference type="OrthoDB" id="45365at2759"/>